<dbReference type="GO" id="GO:0000981">
    <property type="term" value="F:DNA-binding transcription factor activity, RNA polymerase II-specific"/>
    <property type="evidence" value="ECO:0007669"/>
    <property type="project" value="InterPro"/>
</dbReference>
<dbReference type="SMART" id="SM00066">
    <property type="entry name" value="GAL4"/>
    <property type="match status" value="1"/>
</dbReference>
<dbReference type="PROSITE" id="PS00463">
    <property type="entry name" value="ZN2_CY6_FUNGAL_1"/>
    <property type="match status" value="1"/>
</dbReference>
<evidence type="ECO:0000259" key="3">
    <source>
        <dbReference type="PROSITE" id="PS50048"/>
    </source>
</evidence>
<accession>A0A0B7KM60</accession>
<feature type="domain" description="Zn(2)-C6 fungal-type" evidence="3">
    <location>
        <begin position="40"/>
        <end position="72"/>
    </location>
</feature>
<feature type="compositionally biased region" description="Polar residues" evidence="2">
    <location>
        <begin position="7"/>
        <end position="32"/>
    </location>
</feature>
<dbReference type="InterPro" id="IPR001138">
    <property type="entry name" value="Zn2Cys6_DnaBD"/>
</dbReference>
<feature type="region of interest" description="Disordered" evidence="2">
    <location>
        <begin position="1"/>
        <end position="32"/>
    </location>
</feature>
<dbReference type="GO" id="GO:0008270">
    <property type="term" value="F:zinc ion binding"/>
    <property type="evidence" value="ECO:0007669"/>
    <property type="project" value="InterPro"/>
</dbReference>
<evidence type="ECO:0000256" key="2">
    <source>
        <dbReference type="SAM" id="MobiDB-lite"/>
    </source>
</evidence>
<dbReference type="InterPro" id="IPR036864">
    <property type="entry name" value="Zn2-C6_fun-type_DNA-bd_sf"/>
</dbReference>
<name>A0A0B7KM60_BIOOC</name>
<sequence length="128" mass="14201">MGRHSGISPQSSGRQPMPFPQQTMAPSTTTPSNLHRASIACLNCRGAKVRCLSLRGAHRCNRCVTNDIECFFERPKRSRAKTRQALQPMCASRRTSITLQDHDRRVITVSEQVAPLRPSSSPPLSSNM</sequence>
<dbReference type="CDD" id="cd00067">
    <property type="entry name" value="GAL4"/>
    <property type="match status" value="1"/>
</dbReference>
<dbReference type="EMBL" id="CDPU01000059">
    <property type="protein sequence ID" value="CEO55940.1"/>
    <property type="molecule type" value="Genomic_DNA"/>
</dbReference>
<dbReference type="SUPFAM" id="SSF57701">
    <property type="entry name" value="Zn2/Cys6 DNA-binding domain"/>
    <property type="match status" value="1"/>
</dbReference>
<proteinExistence type="predicted"/>
<evidence type="ECO:0000256" key="1">
    <source>
        <dbReference type="ARBA" id="ARBA00023242"/>
    </source>
</evidence>
<dbReference type="Gene3D" id="4.10.240.10">
    <property type="entry name" value="Zn(2)-C6 fungal-type DNA-binding domain"/>
    <property type="match status" value="1"/>
</dbReference>
<dbReference type="Pfam" id="PF00172">
    <property type="entry name" value="Zn_clus"/>
    <property type="match status" value="1"/>
</dbReference>
<evidence type="ECO:0000313" key="4">
    <source>
        <dbReference type="EMBL" id="CEO55940.1"/>
    </source>
</evidence>
<protein>
    <recommendedName>
        <fullName evidence="3">Zn(2)-C6 fungal-type domain-containing protein</fullName>
    </recommendedName>
</protein>
<dbReference type="AlphaFoldDB" id="A0A0B7KM60"/>
<gene>
    <name evidence="4" type="ORF">BN869_000011998_1</name>
</gene>
<organism evidence="4">
    <name type="scientific">Bionectria ochroleuca</name>
    <name type="common">Gliocladium roseum</name>
    <dbReference type="NCBI Taxonomy" id="29856"/>
    <lineage>
        <taxon>Eukaryota</taxon>
        <taxon>Fungi</taxon>
        <taxon>Dikarya</taxon>
        <taxon>Ascomycota</taxon>
        <taxon>Pezizomycotina</taxon>
        <taxon>Sordariomycetes</taxon>
        <taxon>Hypocreomycetidae</taxon>
        <taxon>Hypocreales</taxon>
        <taxon>Bionectriaceae</taxon>
        <taxon>Clonostachys</taxon>
    </lineage>
</organism>
<reference evidence="4" key="1">
    <citation type="submission" date="2015-01" db="EMBL/GenBank/DDBJ databases">
        <authorList>
            <person name="Durling Mikael"/>
        </authorList>
    </citation>
    <scope>NUCLEOTIDE SEQUENCE</scope>
</reference>
<dbReference type="PROSITE" id="PS50048">
    <property type="entry name" value="ZN2_CY6_FUNGAL_2"/>
    <property type="match status" value="1"/>
</dbReference>
<keyword evidence="1" id="KW-0539">Nucleus</keyword>